<evidence type="ECO:0000313" key="1">
    <source>
        <dbReference type="EMBL" id="KAG6943243.1"/>
    </source>
</evidence>
<gene>
    <name evidence="1" type="ORF">JG688_00017700</name>
</gene>
<protein>
    <submittedName>
        <fullName evidence="1">Uncharacterized protein</fullName>
    </submittedName>
</protein>
<comment type="caution">
    <text evidence="1">The sequence shown here is derived from an EMBL/GenBank/DDBJ whole genome shotgun (WGS) entry which is preliminary data.</text>
</comment>
<dbReference type="Proteomes" id="UP000709295">
    <property type="component" value="Unassembled WGS sequence"/>
</dbReference>
<reference evidence="1" key="1">
    <citation type="submission" date="2021-01" db="EMBL/GenBank/DDBJ databases">
        <title>Phytophthora aleatoria, a newly-described species from Pinus radiata is distinct from Phytophthora cactorum isolates based on comparative genomics.</title>
        <authorList>
            <person name="Mcdougal R."/>
            <person name="Panda P."/>
            <person name="Williams N."/>
            <person name="Studholme D.J."/>
        </authorList>
    </citation>
    <scope>NUCLEOTIDE SEQUENCE</scope>
    <source>
        <strain evidence="1">NZFS 4037</strain>
    </source>
</reference>
<sequence length="99" mass="11703">KADQEANNRARRSTLWVVIPSARRIHAPDQVRFYPKLNLSTGNIQHKTHHRRYRIETHNPKIARTLYNQPQHSFAPVPTERCCSTSQRQQYFIAFQAHN</sequence>
<keyword evidence="2" id="KW-1185">Reference proteome</keyword>
<proteinExistence type="predicted"/>
<name>A0A8J5IQF0_9STRA</name>
<feature type="non-terminal residue" evidence="1">
    <location>
        <position position="1"/>
    </location>
</feature>
<organism evidence="1 2">
    <name type="scientific">Phytophthora aleatoria</name>
    <dbReference type="NCBI Taxonomy" id="2496075"/>
    <lineage>
        <taxon>Eukaryota</taxon>
        <taxon>Sar</taxon>
        <taxon>Stramenopiles</taxon>
        <taxon>Oomycota</taxon>
        <taxon>Peronosporomycetes</taxon>
        <taxon>Peronosporales</taxon>
        <taxon>Peronosporaceae</taxon>
        <taxon>Phytophthora</taxon>
    </lineage>
</organism>
<accession>A0A8J5IQF0</accession>
<dbReference type="AlphaFoldDB" id="A0A8J5IQF0"/>
<evidence type="ECO:0000313" key="2">
    <source>
        <dbReference type="Proteomes" id="UP000709295"/>
    </source>
</evidence>
<dbReference type="EMBL" id="JAENGY010002782">
    <property type="protein sequence ID" value="KAG6943243.1"/>
    <property type="molecule type" value="Genomic_DNA"/>
</dbReference>